<dbReference type="Gene3D" id="3.50.50.60">
    <property type="entry name" value="FAD/NAD(P)-binding domain"/>
    <property type="match status" value="1"/>
</dbReference>
<dbReference type="InterPro" id="IPR036188">
    <property type="entry name" value="FAD/NAD-bd_sf"/>
</dbReference>
<sequence length="662" mass="75167">MSHTTKVTSYKTPISRDARIGIIGAGPAGISMAHFLRKEGYSNITLLESSSHIAGKSSTFTHENRNYDVGALMIGHNYTNIRSLAEEFNCPMEKFNGSSLDFDSNKFIMENVDQIGILTKPFLENMTHYLEERKAFEDVSLPGHGDLSENMLYAPIKQYLKDRKMEYLLDAWNLAYTSAGYGYVQDDIPAAYFLKFIQNSENTIWYFKDGFQNFWSKLCEGFNVMLNSKVISIDRSLKRQNLGPILVTSKNSQTNFQQTLAFDQIIVATNPRQFEQFLNNPSPLETSLFSQIITLDFYTIIATVEGLPTKVGMTTIPKHCLDKKYEGHITAYYCAYEGVSTYLFYAYGSKEIGQEKVTEIFKEDLIHMGGDLKEIHYNQHWDFFPHVSSLSMARGFYSKVENMQGQDGTFYAGGWLDFELTENCVSYSRDLVRRFFNLSGASQAEIRHLPIRPKYDVKPASSTNWGTVLRVAAKRFPDRTAFSWVDVNMREEASISFSDLYRQARAVAQYLRFTENHKVGDPVLLCYSPGLKFLPVLFGCMMAGVIAVPIAPPNLATAEKDIARFKYLSEVTGAKLVFSDKNYMLYTRLYAAKSLLGLGKKIDWPDHLTWVECEKITKSRDLIDEKLIEQVDCDNVAVLQFSSGSTGDPKGVMLTHKNLLHN</sequence>
<dbReference type="Gene3D" id="1.10.405.20">
    <property type="match status" value="1"/>
</dbReference>
<name>A0A9N9CLU8_9GLOM</name>
<gene>
    <name evidence="3" type="ORF">AMORRO_LOCUS8019</name>
</gene>
<evidence type="ECO:0000259" key="2">
    <source>
        <dbReference type="Pfam" id="PF01593"/>
    </source>
</evidence>
<dbReference type="InterPro" id="IPR042099">
    <property type="entry name" value="ANL_N_sf"/>
</dbReference>
<keyword evidence="4" id="KW-1185">Reference proteome</keyword>
<dbReference type="SUPFAM" id="SSF56801">
    <property type="entry name" value="Acetyl-CoA synthetase-like"/>
    <property type="match status" value="1"/>
</dbReference>
<dbReference type="Gene3D" id="3.30.70.1990">
    <property type="match status" value="1"/>
</dbReference>
<feature type="domain" description="AMP-dependent synthetase/ligase" evidence="1">
    <location>
        <begin position="470"/>
        <end position="662"/>
    </location>
</feature>
<feature type="domain" description="Amine oxidase" evidence="2">
    <location>
        <begin position="28"/>
        <end position="303"/>
    </location>
</feature>
<proteinExistence type="predicted"/>
<dbReference type="Pfam" id="PF00501">
    <property type="entry name" value="AMP-binding"/>
    <property type="match status" value="1"/>
</dbReference>
<dbReference type="PANTHER" id="PTHR22754">
    <property type="entry name" value="DISCO-INTERACTING PROTEIN 2 DIP2 -RELATED"/>
    <property type="match status" value="1"/>
</dbReference>
<reference evidence="3" key="1">
    <citation type="submission" date="2021-06" db="EMBL/GenBank/DDBJ databases">
        <authorList>
            <person name="Kallberg Y."/>
            <person name="Tangrot J."/>
            <person name="Rosling A."/>
        </authorList>
    </citation>
    <scope>NUCLEOTIDE SEQUENCE</scope>
    <source>
        <strain evidence="3">CL551</strain>
    </source>
</reference>
<dbReference type="GO" id="GO:0016491">
    <property type="term" value="F:oxidoreductase activity"/>
    <property type="evidence" value="ECO:0007669"/>
    <property type="project" value="InterPro"/>
</dbReference>
<comment type="caution">
    <text evidence="3">The sequence shown here is derived from an EMBL/GenBank/DDBJ whole genome shotgun (WGS) entry which is preliminary data.</text>
</comment>
<dbReference type="Pfam" id="PF01593">
    <property type="entry name" value="Amino_oxidase"/>
    <property type="match status" value="1"/>
</dbReference>
<dbReference type="PANTHER" id="PTHR22754:SF32">
    <property type="entry name" value="DISCO-INTERACTING PROTEIN 2"/>
    <property type="match status" value="1"/>
</dbReference>
<organism evidence="3 4">
    <name type="scientific">Acaulospora morrowiae</name>
    <dbReference type="NCBI Taxonomy" id="94023"/>
    <lineage>
        <taxon>Eukaryota</taxon>
        <taxon>Fungi</taxon>
        <taxon>Fungi incertae sedis</taxon>
        <taxon>Mucoromycota</taxon>
        <taxon>Glomeromycotina</taxon>
        <taxon>Glomeromycetes</taxon>
        <taxon>Diversisporales</taxon>
        <taxon>Acaulosporaceae</taxon>
        <taxon>Acaulospora</taxon>
    </lineage>
</organism>
<evidence type="ECO:0000259" key="1">
    <source>
        <dbReference type="Pfam" id="PF00501"/>
    </source>
</evidence>
<dbReference type="Proteomes" id="UP000789342">
    <property type="component" value="Unassembled WGS sequence"/>
</dbReference>
<dbReference type="InterPro" id="IPR002937">
    <property type="entry name" value="Amino_oxidase"/>
</dbReference>
<evidence type="ECO:0000313" key="3">
    <source>
        <dbReference type="EMBL" id="CAG8606511.1"/>
    </source>
</evidence>
<dbReference type="EMBL" id="CAJVPV010006530">
    <property type="protein sequence ID" value="CAG8606511.1"/>
    <property type="molecule type" value="Genomic_DNA"/>
</dbReference>
<dbReference type="Gene3D" id="3.40.50.12780">
    <property type="entry name" value="N-terminal domain of ligase-like"/>
    <property type="match status" value="1"/>
</dbReference>
<protein>
    <submittedName>
        <fullName evidence="3">14190_t:CDS:1</fullName>
    </submittedName>
</protein>
<dbReference type="SUPFAM" id="SSF51905">
    <property type="entry name" value="FAD/NAD(P)-binding domain"/>
    <property type="match status" value="1"/>
</dbReference>
<evidence type="ECO:0000313" key="4">
    <source>
        <dbReference type="Proteomes" id="UP000789342"/>
    </source>
</evidence>
<dbReference type="PROSITE" id="PS00455">
    <property type="entry name" value="AMP_BINDING"/>
    <property type="match status" value="1"/>
</dbReference>
<dbReference type="InterPro" id="IPR020845">
    <property type="entry name" value="AMP-binding_CS"/>
</dbReference>
<dbReference type="InterPro" id="IPR000873">
    <property type="entry name" value="AMP-dep_synth/lig_dom"/>
</dbReference>
<feature type="non-terminal residue" evidence="3">
    <location>
        <position position="1"/>
    </location>
</feature>
<dbReference type="AlphaFoldDB" id="A0A9N9CLU8"/>
<dbReference type="OrthoDB" id="5046242at2759"/>
<accession>A0A9N9CLU8</accession>